<dbReference type="PANTHER" id="PTHR30288">
    <property type="entry name" value="FLAGELLAR CAP/ASSEMBLY PROTEIN FLID"/>
    <property type="match status" value="1"/>
</dbReference>
<reference evidence="8 9" key="2">
    <citation type="journal article" date="2011" name="Stand. Genomic Sci.">
        <title>Complete genome sequence of Mahella australiensis type strain (50-1 BON).</title>
        <authorList>
            <person name="Sikorski J."/>
            <person name="Teshima H."/>
            <person name="Nolan M."/>
            <person name="Lucas S."/>
            <person name="Hammon N."/>
            <person name="Deshpande S."/>
            <person name="Cheng J.F."/>
            <person name="Pitluck S."/>
            <person name="Liolios K."/>
            <person name="Pagani I."/>
            <person name="Ivanova N."/>
            <person name="Huntemann M."/>
            <person name="Mavromatis K."/>
            <person name="Ovchinikova G."/>
            <person name="Pati A."/>
            <person name="Tapia R."/>
            <person name="Han C."/>
            <person name="Goodwin L."/>
            <person name="Chen A."/>
            <person name="Palaniappan K."/>
            <person name="Land M."/>
            <person name="Hauser L."/>
            <person name="Ngatchou-Djao O.D."/>
            <person name="Rohde M."/>
            <person name="Pukall R."/>
            <person name="Spring S."/>
            <person name="Abt B."/>
            <person name="Goker M."/>
            <person name="Detter J.C."/>
            <person name="Woyke T."/>
            <person name="Bristow J."/>
            <person name="Markowitz V."/>
            <person name="Hugenholtz P."/>
            <person name="Eisen J.A."/>
            <person name="Kyrpides N.C."/>
            <person name="Klenk H.P."/>
            <person name="Lapidus A."/>
        </authorList>
    </citation>
    <scope>NUCLEOTIDE SEQUENCE [LARGE SCALE GENOMIC DNA]</scope>
    <source>
        <strain evidence="9">DSM 15567 / CIP 107919 / 50-1 BON</strain>
    </source>
</reference>
<proteinExistence type="inferred from homology"/>
<keyword evidence="8" id="KW-0282">Flagellum</keyword>
<sequence>MYMNPINTFRVSGLASGIDTESIVKQLMTVERLPLDRLKQNRQIIEWTQAAYRDMNSALLAFRNQVSNMRLQGNFLANKVMSSNESVATATASGSATGSVYDINIDQLAASAKAISTDGISNLKSVLTGQGITASVTIDSSSNSFHLKVGSNTAVITLAEGAYNTAGGLAAAIQAAINAKASELGIAEDAIKVYATPDNKLRFVSDSSIKFELTPTDTNNALSKLGFDVPAGSSIKSTVQGVDINTPINQMIREGRLVGVSAPYADNLDFSITTYNQEGTAISQTFTIDPNTQSLQDVISAIQNSGLGLTGFYDAASDKIAFTSKYTGNNNAAGADIEFGGDDADFLNNVMKFGIVNETKRGVTDGQDASFTINGLTTSRKSNTFALNGVTFTLKSAGAATISVQQDTDAIVNKIKDFVTQYNDIMDKVNSALTEKRYRNYLPLTDEQKDAMSDKEIEKWEEKAKSGLLNGDSILYKSFYDMRNAISRPVEGVNGSLNSMSKLGITSGLWYENGRLYIDEAKLRDAVSNDPSGVMELFTKTSTATDKTQAFNESGIAQRLYNIVNNTIKAITDKAGQSNSLFKVDNSVLGLQMKDMDNRISDMEQRLTDIENRYYRQFTAMEQALNQMNAQSAWLVQQLAASQR</sequence>
<comment type="subcellular location">
    <subcellularLocation>
        <location evidence="5">Secreted</location>
    </subcellularLocation>
    <subcellularLocation>
        <location evidence="5">Bacterial flagellum</location>
    </subcellularLocation>
</comment>
<evidence type="ECO:0000256" key="1">
    <source>
        <dbReference type="ARBA" id="ARBA00009764"/>
    </source>
</evidence>
<dbReference type="STRING" id="697281.Mahau_2727"/>
<accession>F3ZZ81</accession>
<keyword evidence="8" id="KW-0966">Cell projection</keyword>
<dbReference type="GO" id="GO:0009421">
    <property type="term" value="C:bacterial-type flagellum filament cap"/>
    <property type="evidence" value="ECO:0007669"/>
    <property type="project" value="InterPro"/>
</dbReference>
<dbReference type="AlphaFoldDB" id="F3ZZ81"/>
<dbReference type="EMBL" id="CP002360">
    <property type="protein sequence ID" value="AEE97863.1"/>
    <property type="molecule type" value="Genomic_DNA"/>
</dbReference>
<evidence type="ECO:0000256" key="2">
    <source>
        <dbReference type="ARBA" id="ARBA00011255"/>
    </source>
</evidence>
<dbReference type="GO" id="GO:0009424">
    <property type="term" value="C:bacterial-type flagellum hook"/>
    <property type="evidence" value="ECO:0007669"/>
    <property type="project" value="UniProtKB-UniRule"/>
</dbReference>
<dbReference type="PANTHER" id="PTHR30288:SF0">
    <property type="entry name" value="FLAGELLAR HOOK-ASSOCIATED PROTEIN 2"/>
    <property type="match status" value="1"/>
</dbReference>
<comment type="similarity">
    <text evidence="1 5">Belongs to the FliD family.</text>
</comment>
<dbReference type="GO" id="GO:0005576">
    <property type="term" value="C:extracellular region"/>
    <property type="evidence" value="ECO:0007669"/>
    <property type="project" value="UniProtKB-SubCell"/>
</dbReference>
<feature type="domain" description="Flagellar hook-associated protein 2 N-terminal" evidence="6">
    <location>
        <begin position="16"/>
        <end position="111"/>
    </location>
</feature>
<keyword evidence="9" id="KW-1185">Reference proteome</keyword>
<keyword evidence="4 5" id="KW-0975">Bacterial flagellum</keyword>
<dbReference type="GO" id="GO:0071973">
    <property type="term" value="P:bacterial-type flagellum-dependent cell motility"/>
    <property type="evidence" value="ECO:0007669"/>
    <property type="project" value="TreeGrafter"/>
</dbReference>
<evidence type="ECO:0000313" key="9">
    <source>
        <dbReference type="Proteomes" id="UP000008457"/>
    </source>
</evidence>
<dbReference type="HOGENOM" id="CLU_015182_0_2_9"/>
<reference evidence="9" key="1">
    <citation type="submission" date="2010-11" db="EMBL/GenBank/DDBJ databases">
        <title>The complete genome of Mahella australiensis DSM 15567.</title>
        <authorList>
            <consortium name="US DOE Joint Genome Institute (JGI-PGF)"/>
            <person name="Lucas S."/>
            <person name="Copeland A."/>
            <person name="Lapidus A."/>
            <person name="Bruce D."/>
            <person name="Goodwin L."/>
            <person name="Pitluck S."/>
            <person name="Kyrpides N."/>
            <person name="Mavromatis K."/>
            <person name="Pagani I."/>
            <person name="Ivanova N."/>
            <person name="Teshima H."/>
            <person name="Brettin T."/>
            <person name="Detter J.C."/>
            <person name="Han C."/>
            <person name="Tapia R."/>
            <person name="Land M."/>
            <person name="Hauser L."/>
            <person name="Markowitz V."/>
            <person name="Cheng J.-F."/>
            <person name="Hugenholtz P."/>
            <person name="Woyke T."/>
            <person name="Wu D."/>
            <person name="Spring S."/>
            <person name="Pukall R."/>
            <person name="Steenblock K."/>
            <person name="Schneider S."/>
            <person name="Klenk H.-P."/>
            <person name="Eisen J.A."/>
        </authorList>
    </citation>
    <scope>NUCLEOTIDE SEQUENCE [LARGE SCALE GENOMIC DNA]</scope>
    <source>
        <strain evidence="9">DSM 15567 / CIP 107919 / 50-1 BON</strain>
    </source>
</reference>
<dbReference type="InterPro" id="IPR010809">
    <property type="entry name" value="FliD_C"/>
</dbReference>
<evidence type="ECO:0000256" key="3">
    <source>
        <dbReference type="ARBA" id="ARBA00023054"/>
    </source>
</evidence>
<name>F3ZZ81_MAHA5</name>
<dbReference type="eggNOG" id="COG1345">
    <property type="taxonomic scope" value="Bacteria"/>
</dbReference>
<keyword evidence="5" id="KW-0964">Secreted</keyword>
<keyword evidence="3" id="KW-0175">Coiled coil</keyword>
<evidence type="ECO:0000256" key="5">
    <source>
        <dbReference type="RuleBase" id="RU362066"/>
    </source>
</evidence>
<dbReference type="InterPro" id="IPR003481">
    <property type="entry name" value="FliD_N"/>
</dbReference>
<dbReference type="KEGG" id="mas:Mahau_2727"/>
<comment type="function">
    <text evidence="5">Required for morphogenesis and for the elongation of the flagellar filament by facilitating polymerization of the flagellin monomers at the tip of growing filament. Forms a capping structure, which prevents flagellin subunits (transported through the central channel of the flagellum) from leaking out without polymerization at the distal end.</text>
</comment>
<feature type="domain" description="Flagellar hook-associated protein 2 C-terminal" evidence="7">
    <location>
        <begin position="366"/>
        <end position="630"/>
    </location>
</feature>
<dbReference type="Pfam" id="PF02465">
    <property type="entry name" value="FliD_N"/>
    <property type="match status" value="1"/>
</dbReference>
<evidence type="ECO:0000256" key="4">
    <source>
        <dbReference type="ARBA" id="ARBA00023143"/>
    </source>
</evidence>
<dbReference type="Pfam" id="PF07195">
    <property type="entry name" value="FliD_C"/>
    <property type="match status" value="1"/>
</dbReference>
<protein>
    <recommendedName>
        <fullName evidence="5">Flagellar hook-associated protein 2</fullName>
        <shortName evidence="5">HAP2</shortName>
    </recommendedName>
    <alternativeName>
        <fullName evidence="5">Flagellar cap protein</fullName>
    </alternativeName>
</protein>
<evidence type="ECO:0000259" key="7">
    <source>
        <dbReference type="Pfam" id="PF07195"/>
    </source>
</evidence>
<dbReference type="Proteomes" id="UP000008457">
    <property type="component" value="Chromosome"/>
</dbReference>
<dbReference type="RefSeq" id="WP_013782286.1">
    <property type="nucleotide sequence ID" value="NC_015520.1"/>
</dbReference>
<evidence type="ECO:0000313" key="8">
    <source>
        <dbReference type="EMBL" id="AEE97863.1"/>
    </source>
</evidence>
<dbReference type="InterPro" id="IPR040026">
    <property type="entry name" value="FliD"/>
</dbReference>
<dbReference type="GO" id="GO:0007155">
    <property type="term" value="P:cell adhesion"/>
    <property type="evidence" value="ECO:0007669"/>
    <property type="project" value="InterPro"/>
</dbReference>
<evidence type="ECO:0000259" key="6">
    <source>
        <dbReference type="Pfam" id="PF02465"/>
    </source>
</evidence>
<gene>
    <name evidence="8" type="ordered locus">Mahau_2727</name>
</gene>
<dbReference type="OrthoDB" id="9776025at2"/>
<comment type="subunit">
    <text evidence="2 5">Homopentamer.</text>
</comment>
<keyword evidence="8" id="KW-0969">Cilium</keyword>
<organism evidence="8 9">
    <name type="scientific">Mahella australiensis (strain DSM 15567 / CIP 107919 / 50-1 BON)</name>
    <dbReference type="NCBI Taxonomy" id="697281"/>
    <lineage>
        <taxon>Bacteria</taxon>
        <taxon>Bacillati</taxon>
        <taxon>Bacillota</taxon>
        <taxon>Clostridia</taxon>
        <taxon>Thermoanaerobacterales</taxon>
        <taxon>Thermoanaerobacterales Family IV. Incertae Sedis</taxon>
        <taxon>Mahella</taxon>
    </lineage>
</organism>